<proteinExistence type="predicted"/>
<name>A0A8S0WJA7_CYCAE</name>
<feature type="compositionally biased region" description="Acidic residues" evidence="1">
    <location>
        <begin position="215"/>
        <end position="226"/>
    </location>
</feature>
<feature type="region of interest" description="Disordered" evidence="1">
    <location>
        <begin position="127"/>
        <end position="160"/>
    </location>
</feature>
<dbReference type="OrthoDB" id="3062477at2759"/>
<dbReference type="Proteomes" id="UP000467700">
    <property type="component" value="Unassembled WGS sequence"/>
</dbReference>
<reference evidence="2 3" key="1">
    <citation type="submission" date="2020-01" db="EMBL/GenBank/DDBJ databases">
        <authorList>
            <person name="Gupta K D."/>
        </authorList>
    </citation>
    <scope>NUCLEOTIDE SEQUENCE [LARGE SCALE GENOMIC DNA]</scope>
</reference>
<evidence type="ECO:0000256" key="1">
    <source>
        <dbReference type="SAM" id="MobiDB-lite"/>
    </source>
</evidence>
<dbReference type="AlphaFoldDB" id="A0A8S0WJA7"/>
<gene>
    <name evidence="2" type="ORF">AAE3_LOCUS13157</name>
</gene>
<feature type="compositionally biased region" description="Polar residues" evidence="1">
    <location>
        <begin position="232"/>
        <end position="241"/>
    </location>
</feature>
<accession>A0A8S0WJA7</accession>
<evidence type="ECO:0000313" key="2">
    <source>
        <dbReference type="EMBL" id="CAA7271061.1"/>
    </source>
</evidence>
<protein>
    <submittedName>
        <fullName evidence="2">Uncharacterized protein</fullName>
    </submittedName>
</protein>
<dbReference type="EMBL" id="CACVBS010000101">
    <property type="protein sequence ID" value="CAA7271061.1"/>
    <property type="molecule type" value="Genomic_DNA"/>
</dbReference>
<keyword evidence="3" id="KW-1185">Reference proteome</keyword>
<feature type="region of interest" description="Disordered" evidence="1">
    <location>
        <begin position="172"/>
        <end position="241"/>
    </location>
</feature>
<evidence type="ECO:0000313" key="3">
    <source>
        <dbReference type="Proteomes" id="UP000467700"/>
    </source>
</evidence>
<organism evidence="2 3">
    <name type="scientific">Cyclocybe aegerita</name>
    <name type="common">Black poplar mushroom</name>
    <name type="synonym">Agrocybe aegerita</name>
    <dbReference type="NCBI Taxonomy" id="1973307"/>
    <lineage>
        <taxon>Eukaryota</taxon>
        <taxon>Fungi</taxon>
        <taxon>Dikarya</taxon>
        <taxon>Basidiomycota</taxon>
        <taxon>Agaricomycotina</taxon>
        <taxon>Agaricomycetes</taxon>
        <taxon>Agaricomycetidae</taxon>
        <taxon>Agaricales</taxon>
        <taxon>Agaricineae</taxon>
        <taxon>Bolbitiaceae</taxon>
        <taxon>Cyclocybe</taxon>
    </lineage>
</organism>
<comment type="caution">
    <text evidence="2">The sequence shown here is derived from an EMBL/GenBank/DDBJ whole genome shotgun (WGS) entry which is preliminary data.</text>
</comment>
<sequence>MALVLANYPHPSRSLRSTESWTSLFLQLNLKAAQEALNRACSEHDQAQDHRTAINNIPKGKKGGGKHEYFQVDAFDLHADVSSIDIGAKQAANDNITRAFANFQVAQAAFIATQQAFRAHREEMDEGPMDIDKNQNSDGTGGTAGVGASPEAPPAVEDESDDALGTQMLLASPGLSSDDAKGKDDSQFMPMVDGNDNDTDNNNNNNDGPDSSSWSEEEGLDSDAEWIEPGTPDNTDPGTNLQDKFGLTVALEDKDHLYCWIKNQGLKQLKRVDICNYLCMDPLLFPDVAYTSRKLALHVLTTNNNNIFCLYHSRKNKQPIRDGWGRPFETIHGVPSTRKATNVRGGVTKAPKARYANFTGTVNGEKVVEQMVPSDILPARTRTCVINLWKLFRLTARDIYRNGLTEYDHRLQLAGKLMTYSAAKYESLKTVPA</sequence>